<proteinExistence type="predicted"/>
<name>A0A098YQ02_9BACT</name>
<feature type="domain" description="Mce/MlaD" evidence="1">
    <location>
        <begin position="38"/>
        <end position="102"/>
    </location>
</feature>
<dbReference type="AlphaFoldDB" id="A0A098YQ02"/>
<evidence type="ECO:0000259" key="1">
    <source>
        <dbReference type="Pfam" id="PF02470"/>
    </source>
</evidence>
<dbReference type="PANTHER" id="PTHR33371:SF4">
    <property type="entry name" value="INTERMEMBRANE PHOSPHOLIPID TRANSPORT SYSTEM BINDING PROTEIN MLAD"/>
    <property type="match status" value="1"/>
</dbReference>
<comment type="caution">
    <text evidence="2">The sequence shown here is derived from an EMBL/GenBank/DDBJ whole genome shotgun (WGS) entry which is preliminary data.</text>
</comment>
<dbReference type="EMBL" id="JRPQ01000147">
    <property type="protein sequence ID" value="KGI21476.1"/>
    <property type="molecule type" value="Genomic_DNA"/>
</dbReference>
<reference evidence="2 3" key="1">
    <citation type="submission" date="2014-07" db="EMBL/GenBank/DDBJ databases">
        <authorList>
            <person name="McCorrison J."/>
            <person name="Sanka R."/>
            <person name="Torralba M."/>
            <person name="Gillis M."/>
            <person name="Haft D.H."/>
            <person name="Methe B."/>
            <person name="Sutton G."/>
            <person name="Nelson K.E."/>
        </authorList>
    </citation>
    <scope>NUCLEOTIDE SEQUENCE [LARGE SCALE GENOMIC DNA]</scope>
    <source>
        <strain evidence="2 3">S9-PR14</strain>
    </source>
</reference>
<gene>
    <name evidence="2" type="ORF">HMPREF9304_10040</name>
</gene>
<dbReference type="InterPro" id="IPR052336">
    <property type="entry name" value="MlaD_Phospholipid_Transporter"/>
</dbReference>
<dbReference type="Pfam" id="PF02470">
    <property type="entry name" value="MlaD"/>
    <property type="match status" value="1"/>
</dbReference>
<evidence type="ECO:0000313" key="3">
    <source>
        <dbReference type="Proteomes" id="UP000029723"/>
    </source>
</evidence>
<protein>
    <submittedName>
        <fullName evidence="2">Mammalian cell entry protein</fullName>
    </submittedName>
</protein>
<dbReference type="OrthoDB" id="9769132at2"/>
<dbReference type="RefSeq" id="WP_036928479.1">
    <property type="nucleotide sequence ID" value="NZ_JRPQ01000147.1"/>
</dbReference>
<accession>A0A098YQ02</accession>
<evidence type="ECO:0000313" key="2">
    <source>
        <dbReference type="EMBL" id="KGI21476.1"/>
    </source>
</evidence>
<dbReference type="InterPro" id="IPR003399">
    <property type="entry name" value="Mce/MlaD"/>
</dbReference>
<dbReference type="PANTHER" id="PTHR33371">
    <property type="entry name" value="INTERMEMBRANE PHOSPHOLIPID TRANSPORT SYSTEM BINDING PROTEIN MLAD-RELATED"/>
    <property type="match status" value="1"/>
</dbReference>
<dbReference type="Proteomes" id="UP000029723">
    <property type="component" value="Unassembled WGS sequence"/>
</dbReference>
<organism evidence="2 3">
    <name type="scientific">Hoylesella timonensis S9-PR14</name>
    <dbReference type="NCBI Taxonomy" id="1401062"/>
    <lineage>
        <taxon>Bacteria</taxon>
        <taxon>Pseudomonadati</taxon>
        <taxon>Bacteroidota</taxon>
        <taxon>Bacteroidia</taxon>
        <taxon>Bacteroidales</taxon>
        <taxon>Prevotellaceae</taxon>
        <taxon>Hoylesella</taxon>
    </lineage>
</organism>
<sequence>MRNHIQEIKIALVAVAGLVALFFGMKFLKGSNLLSSSDTYYFVFNDISGLTESSPIFAAGYQVGRIKKIYFDYSHAEEIKVLAEVDRKMKIPVGSTASISSDVLGNIKVTLNIAPHRGQYVQPGGVISGSIDTGTVGKMTEMVPTIKQILPKLDSVMFHLNALLADPALAHSIHNIDEITNNLSTSSKQLHILLTNVNREVPGIVSKTNLVLTNTEQFTDNLRKIDVASTMTKVDEAMADVQEITAKMNNNSGTFGLLLKDPTLYYNLNQTMKNIDSLAVNLRQQPKRYVHFSLFGRKNK</sequence>